<evidence type="ECO:0000313" key="4">
    <source>
        <dbReference type="Proteomes" id="UP001139648"/>
    </source>
</evidence>
<dbReference type="AlphaFoldDB" id="A0A9X2GFR6"/>
<keyword evidence="4" id="KW-1185">Reference proteome</keyword>
<dbReference type="EMBL" id="JAMZEB010000002">
    <property type="protein sequence ID" value="MCP2357707.1"/>
    <property type="molecule type" value="Genomic_DNA"/>
</dbReference>
<dbReference type="RefSeq" id="WP_253744815.1">
    <property type="nucleotide sequence ID" value="NZ_BAABKA010000026.1"/>
</dbReference>
<keyword evidence="2" id="KW-1133">Transmembrane helix</keyword>
<feature type="region of interest" description="Disordered" evidence="1">
    <location>
        <begin position="206"/>
        <end position="232"/>
    </location>
</feature>
<name>A0A9X2GFR6_9ACTN</name>
<sequence>MEELHELRRHHDAMPEPATETIGAARTRLETHMRGSRRRPARRIRPMWALTVAATAAAALAVAVTVVPGPAKDARTHQPQPPAVTELRLRPVADAQDVADNAAFLAGGEPAWTAGPTQWGYVKSLRARTRVDGGQWLRGEPAATDTHEQWRRLDDKAFAAMEKGKLRVYEGSEFEVTYPYLLALPADADRLLARIYGTVDAESARNRASLQDRARQRARATGRTPEEAERLAAEAAPPLTSIERDRWAFQLIAMGMGDAALPPRLRAAMYGAMAAIPGVRYEEGSSDLLDRRGITLYHVLDGYLRDEIFIDPKTYAYLGYRTVVVRNHQDGPLRTMKKGEIHNWDALVEAAVVDRAGQRPG</sequence>
<feature type="transmembrane region" description="Helical" evidence="2">
    <location>
        <begin position="47"/>
        <end position="67"/>
    </location>
</feature>
<proteinExistence type="predicted"/>
<feature type="compositionally biased region" description="Basic and acidic residues" evidence="1">
    <location>
        <begin position="206"/>
        <end position="215"/>
    </location>
</feature>
<comment type="caution">
    <text evidence="3">The sequence shown here is derived from an EMBL/GenBank/DDBJ whole genome shotgun (WGS) entry which is preliminary data.</text>
</comment>
<dbReference type="Proteomes" id="UP001139648">
    <property type="component" value="Unassembled WGS sequence"/>
</dbReference>
<protein>
    <recommendedName>
        <fullName evidence="5">CU044_5270 family protein</fullName>
    </recommendedName>
</protein>
<evidence type="ECO:0000256" key="1">
    <source>
        <dbReference type="SAM" id="MobiDB-lite"/>
    </source>
</evidence>
<accession>A0A9X2GFR6</accession>
<evidence type="ECO:0000256" key="2">
    <source>
        <dbReference type="SAM" id="Phobius"/>
    </source>
</evidence>
<keyword evidence="2" id="KW-0472">Membrane</keyword>
<reference evidence="3" key="1">
    <citation type="submission" date="2022-06" db="EMBL/GenBank/DDBJ databases">
        <title>Sequencing the genomes of 1000 actinobacteria strains.</title>
        <authorList>
            <person name="Klenk H.-P."/>
        </authorList>
    </citation>
    <scope>NUCLEOTIDE SEQUENCE</scope>
    <source>
        <strain evidence="3">DSM 46694</strain>
    </source>
</reference>
<organism evidence="3 4">
    <name type="scientific">Nonomuraea thailandensis</name>
    <dbReference type="NCBI Taxonomy" id="1188745"/>
    <lineage>
        <taxon>Bacteria</taxon>
        <taxon>Bacillati</taxon>
        <taxon>Actinomycetota</taxon>
        <taxon>Actinomycetes</taxon>
        <taxon>Streptosporangiales</taxon>
        <taxon>Streptosporangiaceae</taxon>
        <taxon>Nonomuraea</taxon>
    </lineage>
</organism>
<gene>
    <name evidence="3" type="ORF">HD597_004727</name>
</gene>
<evidence type="ECO:0008006" key="5">
    <source>
        <dbReference type="Google" id="ProtNLM"/>
    </source>
</evidence>
<evidence type="ECO:0000313" key="3">
    <source>
        <dbReference type="EMBL" id="MCP2357707.1"/>
    </source>
</evidence>
<keyword evidence="2" id="KW-0812">Transmembrane</keyword>